<keyword evidence="2" id="KW-1185">Reference proteome</keyword>
<dbReference type="EMBL" id="JAVYJV010000016">
    <property type="protein sequence ID" value="KAK4350070.1"/>
    <property type="molecule type" value="Genomic_DNA"/>
</dbReference>
<dbReference type="Proteomes" id="UP001291623">
    <property type="component" value="Unassembled WGS sequence"/>
</dbReference>
<sequence length="202" mass="23446">MAGWPWIATTAMAVPGRVATAMTRHERRRRFRFVVLNYIFKRTTTFLESATSKVIDRNIWVNKSNPSNIVAASDLNHIKGSDSNEKKNYDAYFDFNNIDDLFQNLELPSDNLPNKQDNEFDQVYYGDQVEIRLVLGTLQCELKVIVELRLGFIPRMYIRENTRILIYMETVLEIHSLCSTYPSILDKKSRFVPGNGIALFNR</sequence>
<gene>
    <name evidence="1" type="ORF">RND71_029383</name>
</gene>
<organism evidence="1 2">
    <name type="scientific">Anisodus tanguticus</name>
    <dbReference type="NCBI Taxonomy" id="243964"/>
    <lineage>
        <taxon>Eukaryota</taxon>
        <taxon>Viridiplantae</taxon>
        <taxon>Streptophyta</taxon>
        <taxon>Embryophyta</taxon>
        <taxon>Tracheophyta</taxon>
        <taxon>Spermatophyta</taxon>
        <taxon>Magnoliopsida</taxon>
        <taxon>eudicotyledons</taxon>
        <taxon>Gunneridae</taxon>
        <taxon>Pentapetalae</taxon>
        <taxon>asterids</taxon>
        <taxon>lamiids</taxon>
        <taxon>Solanales</taxon>
        <taxon>Solanaceae</taxon>
        <taxon>Solanoideae</taxon>
        <taxon>Hyoscyameae</taxon>
        <taxon>Anisodus</taxon>
    </lineage>
</organism>
<accession>A0AAE1RED1</accession>
<evidence type="ECO:0000313" key="1">
    <source>
        <dbReference type="EMBL" id="KAK4350070.1"/>
    </source>
</evidence>
<protein>
    <submittedName>
        <fullName evidence="1">Uncharacterized protein</fullName>
    </submittedName>
</protein>
<reference evidence="1" key="1">
    <citation type="submission" date="2023-12" db="EMBL/GenBank/DDBJ databases">
        <title>Genome assembly of Anisodus tanguticus.</title>
        <authorList>
            <person name="Wang Y.-J."/>
        </authorList>
    </citation>
    <scope>NUCLEOTIDE SEQUENCE</scope>
    <source>
        <strain evidence="1">KB-2021</strain>
        <tissue evidence="1">Leaf</tissue>
    </source>
</reference>
<proteinExistence type="predicted"/>
<dbReference type="AlphaFoldDB" id="A0AAE1RED1"/>
<name>A0AAE1RED1_9SOLA</name>
<comment type="caution">
    <text evidence="1">The sequence shown here is derived from an EMBL/GenBank/DDBJ whole genome shotgun (WGS) entry which is preliminary data.</text>
</comment>
<evidence type="ECO:0000313" key="2">
    <source>
        <dbReference type="Proteomes" id="UP001291623"/>
    </source>
</evidence>